<dbReference type="eggNOG" id="COG0664">
    <property type="taxonomic scope" value="Bacteria"/>
</dbReference>
<evidence type="ECO:0000313" key="3">
    <source>
        <dbReference type="Proteomes" id="UP000001422"/>
    </source>
</evidence>
<dbReference type="SUPFAM" id="SSF51206">
    <property type="entry name" value="cAMP-binding domain-like"/>
    <property type="match status" value="1"/>
</dbReference>
<feature type="domain" description="Cyclic nucleotide-binding" evidence="1">
    <location>
        <begin position="1"/>
        <end position="90"/>
    </location>
</feature>
<dbReference type="AlphaFoldDB" id="Q7U3K8"/>
<accession>Q7U3K8</accession>
<gene>
    <name evidence="2" type="ordered locus">SYNW2423</name>
</gene>
<protein>
    <submittedName>
        <fullName evidence="2">Hypothetical, possible cyclic nucleotide-binding domain</fullName>
    </submittedName>
</protein>
<dbReference type="Proteomes" id="UP000001422">
    <property type="component" value="Chromosome"/>
</dbReference>
<dbReference type="CDD" id="cd00038">
    <property type="entry name" value="CAP_ED"/>
    <property type="match status" value="1"/>
</dbReference>
<proteinExistence type="predicted"/>
<dbReference type="Pfam" id="PF00027">
    <property type="entry name" value="cNMP_binding"/>
    <property type="match status" value="1"/>
</dbReference>
<name>Q7U3K8_PARMW</name>
<dbReference type="InterPro" id="IPR000595">
    <property type="entry name" value="cNMP-bd_dom"/>
</dbReference>
<dbReference type="HOGENOM" id="CLU_127150_0_0_3"/>
<dbReference type="InterPro" id="IPR018490">
    <property type="entry name" value="cNMP-bd_dom_sf"/>
</dbReference>
<dbReference type="Gene3D" id="2.60.120.10">
    <property type="entry name" value="Jelly Rolls"/>
    <property type="match status" value="1"/>
</dbReference>
<organism evidence="2 3">
    <name type="scientific">Parasynechococcus marenigrum (strain WH8102)</name>
    <dbReference type="NCBI Taxonomy" id="84588"/>
    <lineage>
        <taxon>Bacteria</taxon>
        <taxon>Bacillati</taxon>
        <taxon>Cyanobacteriota</taxon>
        <taxon>Cyanophyceae</taxon>
        <taxon>Synechococcales</taxon>
        <taxon>Prochlorococcaceae</taxon>
        <taxon>Parasynechococcus</taxon>
        <taxon>Parasynechococcus marenigrum</taxon>
    </lineage>
</organism>
<reference evidence="2 3" key="1">
    <citation type="journal article" date="2003" name="Nature">
        <title>The genome of a motile marine Synechococcus.</title>
        <authorList>
            <person name="Palenik B."/>
            <person name="Brahamsha B."/>
            <person name="Larimer F."/>
            <person name="Land M."/>
            <person name="Hauser L."/>
            <person name="Chain P."/>
            <person name="Lamerdin J."/>
            <person name="Regala W."/>
            <person name="Allen E.A."/>
            <person name="McCarren J."/>
            <person name="Paulsen I."/>
            <person name="Dufresne A."/>
            <person name="Partensky F."/>
            <person name="Webb E."/>
            <person name="Waterbury J."/>
        </authorList>
    </citation>
    <scope>NUCLEOTIDE SEQUENCE [LARGE SCALE GENOMIC DNA]</scope>
    <source>
        <strain evidence="2 3">WH8102</strain>
    </source>
</reference>
<dbReference type="EMBL" id="BX569695">
    <property type="protein sequence ID" value="CAE08938.1"/>
    <property type="molecule type" value="Genomic_DNA"/>
</dbReference>
<dbReference type="PROSITE" id="PS50042">
    <property type="entry name" value="CNMP_BINDING_3"/>
    <property type="match status" value="1"/>
</dbReference>
<evidence type="ECO:0000259" key="1">
    <source>
        <dbReference type="PROSITE" id="PS50042"/>
    </source>
</evidence>
<sequence>MFRRGDPVQAIHIVEQGLVELSCGPRNRIRYGSGELFFYEDLVTTNQFHSRDAKAMTPLALIRLNRSGFLTLIHRHPTLVVELIAQQHTRLRQQRADARHFY</sequence>
<dbReference type="STRING" id="84588.SYNW2423"/>
<dbReference type="KEGG" id="syw:SYNW2423"/>
<dbReference type="InterPro" id="IPR014710">
    <property type="entry name" value="RmlC-like_jellyroll"/>
</dbReference>
<evidence type="ECO:0000313" key="2">
    <source>
        <dbReference type="EMBL" id="CAE08938.1"/>
    </source>
</evidence>
<keyword evidence="3" id="KW-1185">Reference proteome</keyword>